<protein>
    <submittedName>
        <fullName evidence="2">Uncharacterized protein</fullName>
    </submittedName>
</protein>
<evidence type="ECO:0000313" key="2">
    <source>
        <dbReference type="EMBL" id="HGB30541.1"/>
    </source>
</evidence>
<organism evidence="2">
    <name type="scientific">Dictyoglomus turgidum</name>
    <dbReference type="NCBI Taxonomy" id="513050"/>
    <lineage>
        <taxon>Bacteria</taxon>
        <taxon>Pseudomonadati</taxon>
        <taxon>Dictyoglomota</taxon>
        <taxon>Dictyoglomia</taxon>
        <taxon>Dictyoglomales</taxon>
        <taxon>Dictyoglomaceae</taxon>
        <taxon>Dictyoglomus</taxon>
    </lineage>
</organism>
<sequence length="414" mass="48008">MIKSLHIKNFQSHKDTFVEFDPNVTAIIGLNNHGKSAILKALRKIVRNLPLGDSFIRELPEDSKLCSIVVKSFIENLGETTVFRVIERNGENSYKVLLPSKEEYFFNKFSKTGIPDEVVHSLGVSPPILLDDNLEIDLNFHVQKDEDFLIRGKGLASIRNKIISKITGIDIVQKAFQVVKTKEKKIESEISTLKKRKEDLDKKLLNYEDLDSILIEMDSIKNQVIEYRNKEDFLNYLNKSLNDLNLLITKAVSVKRIVDLIVIPFDISVLHNKTFILTLLRKLSSISYNLSSTNLVLSVLDTTKTLNTDHLSFLFYKKNLLEKQLKLFNRIQSLHLIYSLDFTSLKSSLDRVETIYKNISFLKEKKKHFDYLFNNIEEKEKQIEDIKVLIEKEVQCLQKIKEELKICPICNRPF</sequence>
<evidence type="ECO:0000256" key="1">
    <source>
        <dbReference type="SAM" id="Coils"/>
    </source>
</evidence>
<keyword evidence="1" id="KW-0175">Coiled coil</keyword>
<name>A0A7C3SMU2_9BACT</name>
<gene>
    <name evidence="2" type="ORF">ENV35_01530</name>
</gene>
<dbReference type="EMBL" id="DTGA01000036">
    <property type="protein sequence ID" value="HGB30541.1"/>
    <property type="molecule type" value="Genomic_DNA"/>
</dbReference>
<dbReference type="InterPro" id="IPR027417">
    <property type="entry name" value="P-loop_NTPase"/>
</dbReference>
<reference evidence="2" key="1">
    <citation type="journal article" date="2020" name="mSystems">
        <title>Genome- and Community-Level Interaction Insights into Carbon Utilization and Element Cycling Functions of Hydrothermarchaeota in Hydrothermal Sediment.</title>
        <authorList>
            <person name="Zhou Z."/>
            <person name="Liu Y."/>
            <person name="Xu W."/>
            <person name="Pan J."/>
            <person name="Luo Z.H."/>
            <person name="Li M."/>
        </authorList>
    </citation>
    <scope>NUCLEOTIDE SEQUENCE [LARGE SCALE GENOMIC DNA]</scope>
    <source>
        <strain evidence="2">SpSt-751</strain>
    </source>
</reference>
<comment type="caution">
    <text evidence="2">The sequence shown here is derived from an EMBL/GenBank/DDBJ whole genome shotgun (WGS) entry which is preliminary data.</text>
</comment>
<dbReference type="Gene3D" id="3.40.50.300">
    <property type="entry name" value="P-loop containing nucleotide triphosphate hydrolases"/>
    <property type="match status" value="1"/>
</dbReference>
<dbReference type="AlphaFoldDB" id="A0A7C3SMU2"/>
<accession>A0A7C3SMU2</accession>
<proteinExistence type="predicted"/>
<feature type="coiled-coil region" evidence="1">
    <location>
        <begin position="183"/>
        <end position="230"/>
    </location>
</feature>
<dbReference type="SUPFAM" id="SSF52540">
    <property type="entry name" value="P-loop containing nucleoside triphosphate hydrolases"/>
    <property type="match status" value="1"/>
</dbReference>